<feature type="transmembrane region" description="Helical" evidence="1">
    <location>
        <begin position="97"/>
        <end position="118"/>
    </location>
</feature>
<keyword evidence="1" id="KW-0812">Transmembrane</keyword>
<dbReference type="PANTHER" id="PTHR20948">
    <property type="entry name" value="TRANSMEMBRANE PROTEIN 164"/>
    <property type="match status" value="1"/>
</dbReference>
<protein>
    <submittedName>
        <fullName evidence="3 4">Transmembrane protein 164</fullName>
    </submittedName>
</protein>
<dbReference type="WBParaSite" id="maker-uti_cns_0004954-snap-gene-0.3-mRNA-1">
    <property type="protein sequence ID" value="maker-uti_cns_0004954-snap-gene-0.3-mRNA-1"/>
    <property type="gene ID" value="maker-uti_cns_0004954-snap-gene-0.3"/>
</dbReference>
<dbReference type="AlphaFoldDB" id="A0A1I8H9E2"/>
<dbReference type="PANTHER" id="PTHR20948:SF2">
    <property type="entry name" value="TRANSMEMBRANE PROTEIN 164"/>
    <property type="match status" value="1"/>
</dbReference>
<dbReference type="Proteomes" id="UP000095280">
    <property type="component" value="Unplaced"/>
</dbReference>
<name>A0A1I8H9E2_9PLAT</name>
<organism evidence="2 3">
    <name type="scientific">Macrostomum lignano</name>
    <dbReference type="NCBI Taxonomy" id="282301"/>
    <lineage>
        <taxon>Eukaryota</taxon>
        <taxon>Metazoa</taxon>
        <taxon>Spiralia</taxon>
        <taxon>Lophotrochozoa</taxon>
        <taxon>Platyhelminthes</taxon>
        <taxon>Rhabditophora</taxon>
        <taxon>Macrostomorpha</taxon>
        <taxon>Macrostomida</taxon>
        <taxon>Macrostomidae</taxon>
        <taxon>Macrostomum</taxon>
    </lineage>
</organism>
<evidence type="ECO:0000313" key="2">
    <source>
        <dbReference type="Proteomes" id="UP000095280"/>
    </source>
</evidence>
<feature type="transmembrane region" description="Helical" evidence="1">
    <location>
        <begin position="130"/>
        <end position="151"/>
    </location>
</feature>
<keyword evidence="1" id="KW-0472">Membrane</keyword>
<keyword evidence="2" id="KW-1185">Reference proteome</keyword>
<evidence type="ECO:0000256" key="1">
    <source>
        <dbReference type="SAM" id="Phobius"/>
    </source>
</evidence>
<evidence type="ECO:0000313" key="3">
    <source>
        <dbReference type="WBParaSite" id="maker-uti_cns_0004954-snap-gene-0.3-mRNA-1"/>
    </source>
</evidence>
<reference evidence="3 4" key="1">
    <citation type="submission" date="2016-11" db="UniProtKB">
        <authorList>
            <consortium name="WormBaseParasite"/>
        </authorList>
    </citation>
    <scope>IDENTIFICATION</scope>
</reference>
<evidence type="ECO:0000313" key="4">
    <source>
        <dbReference type="WBParaSite" id="maker-uti_cns_0006455-snap-gene-0.3-mRNA-1"/>
    </source>
</evidence>
<dbReference type="Pfam" id="PF14808">
    <property type="entry name" value="TMEM164"/>
    <property type="match status" value="1"/>
</dbReference>
<dbReference type="InterPro" id="IPR026508">
    <property type="entry name" value="TMEM164"/>
</dbReference>
<sequence length="299" mass="33337">MHSFFGWTYSGINFSVDGAGGIECHQYLSLQQKIAETIPCLALAAFQLSLAWKFIHLPPVSMATAQQQPSQIDLKILGILHALVFGIEIGFKLSTNSIIWLLNPCHVITIIQIVLLLMPPCRCTTGLFRLMIHLLNGPLLALLLPVVNTRMLNGEVFVYYAQHVLILALPLFLIRRGFKDGVFTTEPMLDFSWVILAQAVQSIYHFVVLQPISCMTLVNLDNIMCPAISDPFRGLHYRQWAVFHQTLLVTIFGKCLTSVYRSIVWSIDCRSSVVAESQTADAEAKDLSPGSINGHAKEQ</sequence>
<dbReference type="OrthoDB" id="17328at2759"/>
<accession>A0A1I8H9E2</accession>
<feature type="transmembrane region" description="Helical" evidence="1">
    <location>
        <begin position="157"/>
        <end position="174"/>
    </location>
</feature>
<proteinExistence type="predicted"/>
<keyword evidence="1" id="KW-1133">Transmembrane helix</keyword>
<dbReference type="WBParaSite" id="maker-uti_cns_0006455-snap-gene-0.3-mRNA-1">
    <property type="protein sequence ID" value="maker-uti_cns_0006455-snap-gene-0.3-mRNA-1"/>
    <property type="gene ID" value="maker-uti_cns_0006455-snap-gene-0.3"/>
</dbReference>